<evidence type="ECO:0000313" key="3">
    <source>
        <dbReference type="Proteomes" id="UP001205311"/>
    </source>
</evidence>
<feature type="region of interest" description="Disordered" evidence="1">
    <location>
        <begin position="1"/>
        <end position="36"/>
    </location>
</feature>
<proteinExistence type="predicted"/>
<dbReference type="Proteomes" id="UP001205311">
    <property type="component" value="Unassembled WGS sequence"/>
</dbReference>
<comment type="caution">
    <text evidence="2">The sequence shown here is derived from an EMBL/GenBank/DDBJ whole genome shotgun (WGS) entry which is preliminary data.</text>
</comment>
<gene>
    <name evidence="2" type="ORF">LX15_001135</name>
</gene>
<sequence>MDAPYPQTITTGERRSAPKGGRARGGITTETPNTNLGNRSEVDVWLLTTPGDASGWDGVTLSLDSCHCWRSPGPQAQPFRRLHRLLTEPWIAIADETGAVFGRVEDELSWEQIRPEIADPDSDATPPPPGSWPEWLGWLTHLDTGRHSPLPPLPTALDATVHRTPGGAAVIALMTDLAAVDPARFAHLHHRY</sequence>
<dbReference type="EMBL" id="JAMTCP010000004">
    <property type="protein sequence ID" value="MCP2257450.1"/>
    <property type="molecule type" value="Genomic_DNA"/>
</dbReference>
<evidence type="ECO:0000256" key="1">
    <source>
        <dbReference type="SAM" id="MobiDB-lite"/>
    </source>
</evidence>
<reference evidence="2 3" key="1">
    <citation type="submission" date="2022-06" db="EMBL/GenBank/DDBJ databases">
        <title>Genomic Encyclopedia of Archaeal and Bacterial Type Strains, Phase II (KMG-II): from individual species to whole genera.</title>
        <authorList>
            <person name="Goeker M."/>
        </authorList>
    </citation>
    <scope>NUCLEOTIDE SEQUENCE [LARGE SCALE GENOMIC DNA]</scope>
    <source>
        <strain evidence="2 3">DSM 40477</strain>
    </source>
</reference>
<accession>A0ABT1HPQ7</accession>
<name>A0ABT1HPQ7_STRSD</name>
<organism evidence="2 3">
    <name type="scientific">Streptoalloteichus tenebrarius (strain ATCC 17920 / DSM 40477 / JCM 4838 / CBS 697.72 / NBRC 16177 / NCIMB 11028 / NRRL B-12390 / A12253. 1 / ISP 5477)</name>
    <name type="common">Streptomyces tenebrarius</name>
    <dbReference type="NCBI Taxonomy" id="1933"/>
    <lineage>
        <taxon>Bacteria</taxon>
        <taxon>Bacillati</taxon>
        <taxon>Actinomycetota</taxon>
        <taxon>Actinomycetes</taxon>
        <taxon>Pseudonocardiales</taxon>
        <taxon>Pseudonocardiaceae</taxon>
        <taxon>Streptoalloteichus</taxon>
    </lineage>
</organism>
<evidence type="ECO:0000313" key="2">
    <source>
        <dbReference type="EMBL" id="MCP2257450.1"/>
    </source>
</evidence>
<keyword evidence="3" id="KW-1185">Reference proteome</keyword>
<protein>
    <submittedName>
        <fullName evidence="2">Uncharacterized protein</fullName>
    </submittedName>
</protein>